<keyword evidence="3" id="KW-1185">Reference proteome</keyword>
<evidence type="ECO:0000313" key="3">
    <source>
        <dbReference type="Proteomes" id="UP000296049"/>
    </source>
</evidence>
<proteinExistence type="predicted"/>
<organism evidence="2 3">
    <name type="scientific">Anas platyrhynchos</name>
    <name type="common">Mallard</name>
    <name type="synonym">Anas boschas</name>
    <dbReference type="NCBI Taxonomy" id="8839"/>
    <lineage>
        <taxon>Eukaryota</taxon>
        <taxon>Metazoa</taxon>
        <taxon>Chordata</taxon>
        <taxon>Craniata</taxon>
        <taxon>Vertebrata</taxon>
        <taxon>Euteleostomi</taxon>
        <taxon>Archelosauria</taxon>
        <taxon>Archosauria</taxon>
        <taxon>Dinosauria</taxon>
        <taxon>Saurischia</taxon>
        <taxon>Theropoda</taxon>
        <taxon>Coelurosauria</taxon>
        <taxon>Aves</taxon>
        <taxon>Neognathae</taxon>
        <taxon>Galloanserae</taxon>
        <taxon>Anseriformes</taxon>
        <taxon>Anatidae</taxon>
        <taxon>Anatinae</taxon>
        <taxon>Anas</taxon>
    </lineage>
</organism>
<name>R0JEZ2_ANAPL</name>
<evidence type="ECO:0000256" key="1">
    <source>
        <dbReference type="SAM" id="MobiDB-lite"/>
    </source>
</evidence>
<protein>
    <submittedName>
        <fullName evidence="2">Uncharacterized protein</fullName>
    </submittedName>
</protein>
<dbReference type="Proteomes" id="UP000296049">
    <property type="component" value="Unassembled WGS sequence"/>
</dbReference>
<evidence type="ECO:0000313" key="2">
    <source>
        <dbReference type="EMBL" id="EOA95546.1"/>
    </source>
</evidence>
<reference evidence="3" key="1">
    <citation type="journal article" date="2013" name="Nat. Genet.">
        <title>The duck genome and transcriptome provide insight into an avian influenza virus reservoir species.</title>
        <authorList>
            <person name="Huang Y."/>
            <person name="Li Y."/>
            <person name="Burt D.W."/>
            <person name="Chen H."/>
            <person name="Zhang Y."/>
            <person name="Qian W."/>
            <person name="Kim H."/>
            <person name="Gan S."/>
            <person name="Zhao Y."/>
            <person name="Li J."/>
            <person name="Yi K."/>
            <person name="Feng H."/>
            <person name="Zhu P."/>
            <person name="Li B."/>
            <person name="Liu Q."/>
            <person name="Fairley S."/>
            <person name="Magor K.E."/>
            <person name="Du Z."/>
            <person name="Hu X."/>
            <person name="Goodman L."/>
            <person name="Tafer H."/>
            <person name="Vignal A."/>
            <person name="Lee T."/>
            <person name="Kim K.W."/>
            <person name="Sheng Z."/>
            <person name="An Y."/>
            <person name="Searle S."/>
            <person name="Herrero J."/>
            <person name="Groenen M.A."/>
            <person name="Crooijmans R.P."/>
            <person name="Faraut T."/>
            <person name="Cai Q."/>
            <person name="Webster R.G."/>
            <person name="Aldridge J.R."/>
            <person name="Warren W.C."/>
            <person name="Bartschat S."/>
            <person name="Kehr S."/>
            <person name="Marz M."/>
            <person name="Stadler P.F."/>
            <person name="Smith J."/>
            <person name="Kraus R.H."/>
            <person name="Zhao Y."/>
            <person name="Ren L."/>
            <person name="Fei J."/>
            <person name="Morisson M."/>
            <person name="Kaiser P."/>
            <person name="Griffin D.K."/>
            <person name="Rao M."/>
            <person name="Pitel F."/>
            <person name="Wang J."/>
            <person name="Li N."/>
        </authorList>
    </citation>
    <scope>NUCLEOTIDE SEQUENCE [LARGE SCALE GENOMIC DNA]</scope>
</reference>
<dbReference type="AlphaFoldDB" id="R0JEZ2"/>
<feature type="region of interest" description="Disordered" evidence="1">
    <location>
        <begin position="275"/>
        <end position="302"/>
    </location>
</feature>
<feature type="compositionally biased region" description="Polar residues" evidence="1">
    <location>
        <begin position="277"/>
        <end position="302"/>
    </location>
</feature>
<accession>R0JEZ2</accession>
<sequence>MPACGHQEKAAAQIQAAPLDFTTTEMHAPYQEGGKKIDLGCLQDELLAYQDETCPFPCSSYKTVLQGRLFTSFGFAQATAVETPVVPARWALGSTENKTSDYQQHKAVKTAGVCQGARNPLPATGGNEDAGSVAHQPDWQRASYLILSERHVAVLPFPPHTQHLDAPCFSGCPYSILHGVKRNLTQSPAFPRSTATAAVDSCVFASIWFWWHTGTSTSTQEPPGSSTGSWTYTLLFKEFLSTPCASTETRPQLPHGYTVLSSTNSFPVSRITRDIRPSQSAAPQSEMQGSAKPAQTQGSSSPQAQAIASTFKRLRQLESCCETTLFIKKLDLFSLDPFRKLTMFLSFLRSECLLASCMHRYVKEKKKSISIAVSEQLEPRSKAVSCTAMSWTENVLLIVTDTHNYTTELCEHEVAKELNISLLPDWRLQRYHRTE</sequence>
<dbReference type="EMBL" id="KB744255">
    <property type="protein sequence ID" value="EOA95546.1"/>
    <property type="molecule type" value="Genomic_DNA"/>
</dbReference>
<gene>
    <name evidence="2" type="ORF">Anapl_14533</name>
</gene>